<evidence type="ECO:0000256" key="6">
    <source>
        <dbReference type="ARBA" id="ARBA00013432"/>
    </source>
</evidence>
<comment type="caution">
    <text evidence="15">The sequence shown here is derived from an EMBL/GenBank/DDBJ whole genome shotgun (WGS) entry which is preliminary data.</text>
</comment>
<evidence type="ECO:0000256" key="10">
    <source>
        <dbReference type="ARBA" id="ARBA00023209"/>
    </source>
</evidence>
<evidence type="ECO:0000256" key="1">
    <source>
        <dbReference type="ARBA" id="ARBA00004413"/>
    </source>
</evidence>
<dbReference type="InterPro" id="IPR002123">
    <property type="entry name" value="Plipid/glycerol_acylTrfase"/>
</dbReference>
<dbReference type="InterPro" id="IPR041728">
    <property type="entry name" value="GPAT/DHAPAT_LPLAT"/>
</dbReference>
<dbReference type="SUPFAM" id="SSF69593">
    <property type="entry name" value="Glycerol-3-phosphate (1)-acyltransferase"/>
    <property type="match status" value="1"/>
</dbReference>
<dbReference type="GO" id="GO:0005886">
    <property type="term" value="C:plasma membrane"/>
    <property type="evidence" value="ECO:0007669"/>
    <property type="project" value="UniProtKB-SubCell"/>
</dbReference>
<evidence type="ECO:0000259" key="14">
    <source>
        <dbReference type="SMART" id="SM00563"/>
    </source>
</evidence>
<evidence type="ECO:0000256" key="13">
    <source>
        <dbReference type="ARBA" id="ARBA00048427"/>
    </source>
</evidence>
<accession>W1N475</accession>
<dbReference type="GO" id="GO:0006631">
    <property type="term" value="P:fatty acid metabolic process"/>
    <property type="evidence" value="ECO:0007669"/>
    <property type="project" value="TreeGrafter"/>
</dbReference>
<evidence type="ECO:0000256" key="3">
    <source>
        <dbReference type="ARBA" id="ARBA00005189"/>
    </source>
</evidence>
<comment type="pathway">
    <text evidence="3">Lipid metabolism.</text>
</comment>
<dbReference type="eggNOG" id="COG2937">
    <property type="taxonomic scope" value="Bacteria"/>
</dbReference>
<feature type="domain" description="Phospholipid/glycerol acyltransferase" evidence="14">
    <location>
        <begin position="295"/>
        <end position="425"/>
    </location>
</feature>
<dbReference type="CDD" id="cd07993">
    <property type="entry name" value="LPLAT_DHAPAT-like"/>
    <property type="match status" value="1"/>
</dbReference>
<comment type="pathway">
    <text evidence="2">Phospholipid metabolism; CDP-diacylglycerol biosynthesis; CDP-diacylglycerol from sn-glycerol 3-phosphate: step 1/3.</text>
</comment>
<dbReference type="PANTHER" id="PTHR12563">
    <property type="entry name" value="GLYCEROL-3-PHOSPHATE ACYLTRANSFERASE"/>
    <property type="match status" value="1"/>
</dbReference>
<dbReference type="InterPro" id="IPR028354">
    <property type="entry name" value="GPAT_PlsB"/>
</dbReference>
<keyword evidence="7" id="KW-1003">Cell membrane</keyword>
<dbReference type="EMBL" id="AVBC01000039">
    <property type="protein sequence ID" value="ERL49971.1"/>
    <property type="molecule type" value="Genomic_DNA"/>
</dbReference>
<dbReference type="InterPro" id="IPR022284">
    <property type="entry name" value="GPAT/DHAPAT"/>
</dbReference>
<dbReference type="EC" id="2.3.1.15" evidence="5"/>
<reference evidence="15 16" key="1">
    <citation type="submission" date="2013-08" db="EMBL/GenBank/DDBJ databases">
        <title>draft genome of Halomonas huanghegensis, strain BJGMM-B45T.</title>
        <authorList>
            <person name="Miao C."/>
            <person name="Wan Y."/>
            <person name="Jin W."/>
        </authorList>
    </citation>
    <scope>NUCLEOTIDE SEQUENCE [LARGE SCALE GENOMIC DNA]</scope>
    <source>
        <strain evidence="15 16">BJGMM-B45</strain>
    </source>
</reference>
<evidence type="ECO:0000313" key="16">
    <source>
        <dbReference type="Proteomes" id="UP000019113"/>
    </source>
</evidence>
<dbReference type="NCBIfam" id="NF003441">
    <property type="entry name" value="PRK04974.1"/>
    <property type="match status" value="1"/>
</dbReference>
<keyword evidence="8" id="KW-0808">Transferase</keyword>
<keyword evidence="9" id="KW-0472">Membrane</keyword>
<name>W1N475_9GAMM</name>
<evidence type="ECO:0000256" key="4">
    <source>
        <dbReference type="ARBA" id="ARBA00007937"/>
    </source>
</evidence>
<comment type="similarity">
    <text evidence="4">Belongs to the GPAT/DAPAT family.</text>
</comment>
<evidence type="ECO:0000256" key="5">
    <source>
        <dbReference type="ARBA" id="ARBA00013113"/>
    </source>
</evidence>
<dbReference type="STRING" id="1178482.AR456_03770"/>
<keyword evidence="11" id="KW-1208">Phospholipid metabolism</keyword>
<evidence type="ECO:0000256" key="9">
    <source>
        <dbReference type="ARBA" id="ARBA00023136"/>
    </source>
</evidence>
<comment type="subcellular location">
    <subcellularLocation>
        <location evidence="1">Cell membrane</location>
        <topology evidence="1">Peripheral membrane protein</topology>
        <orientation evidence="1">Cytoplasmic side</orientation>
    </subcellularLocation>
</comment>
<organism evidence="15 16">
    <name type="scientific">Halomonas huangheensis</name>
    <dbReference type="NCBI Taxonomy" id="1178482"/>
    <lineage>
        <taxon>Bacteria</taxon>
        <taxon>Pseudomonadati</taxon>
        <taxon>Pseudomonadota</taxon>
        <taxon>Gammaproteobacteria</taxon>
        <taxon>Oceanospirillales</taxon>
        <taxon>Halomonadaceae</taxon>
        <taxon>Halomonas</taxon>
    </lineage>
</organism>
<dbReference type="Proteomes" id="UP000019113">
    <property type="component" value="Unassembled WGS sequence"/>
</dbReference>
<evidence type="ECO:0000256" key="11">
    <source>
        <dbReference type="ARBA" id="ARBA00023264"/>
    </source>
</evidence>
<dbReference type="PIRSF" id="PIRSF000437">
    <property type="entry name" value="GPAT_DHAPAT"/>
    <property type="match status" value="1"/>
</dbReference>
<dbReference type="InterPro" id="IPR045520">
    <property type="entry name" value="GPAT/DHAPAT_C"/>
</dbReference>
<dbReference type="PATRIC" id="fig|1178482.3.peg.3063"/>
<evidence type="ECO:0000256" key="12">
    <source>
        <dbReference type="ARBA" id="ARBA00023315"/>
    </source>
</evidence>
<keyword evidence="12" id="KW-0012">Acyltransferase</keyword>
<dbReference type="PIRSF" id="PIRSF500064">
    <property type="entry name" value="GPAT"/>
    <property type="match status" value="1"/>
</dbReference>
<dbReference type="Pfam" id="PF01553">
    <property type="entry name" value="Acyltransferase"/>
    <property type="match status" value="1"/>
</dbReference>
<keyword evidence="16" id="KW-1185">Reference proteome</keyword>
<dbReference type="UniPathway" id="UPA00557">
    <property type="reaction ID" value="UER00612"/>
</dbReference>
<gene>
    <name evidence="15" type="ORF">BJB45_02270</name>
</gene>
<evidence type="ECO:0000256" key="7">
    <source>
        <dbReference type="ARBA" id="ARBA00022475"/>
    </source>
</evidence>
<sequence length="809" mass="91153">MPGLFRAPLRHLLSAWTEIRLAEPEVADLHLDPSLPTIYVLPRPALSDALLLENYTRQHQMPAAEGRLSVDQVSVARCVALPARRLRRWPGRPAVVAPFTELIAANENVQIVPVSVFWGRAPGKEFGFWHLLAADNWQLTGRLRRALSVMVNGRDVEIQFGAPLQLADILDDREPELTNRKVARLLRVHFRRVRTRVLGPDLSHRSTLIEGVVSSPEVRHTISELQSTPNERSHGKLPRLQRRARRYGNEIASNMTYPVLRFMASALRRLWNRLYDGVDVTGLERVKQLAGDSTLVYVPCHRSHIDYLLLSYVLFRDGLMPPHIAAGRNLDMPVVGPVLRRGGAFFLRRSFRDNRLYGAVFNEYLHRLLAGGYSMEYFIEGGRSRSGRMLPPRPGMLSMTLRSFLRTQQQHARSVVFVPIYIGYERILENASYQRELGGGRKHRETPLGLLKVLGRLREEYGRVSVNIGEPLNIASFLDAQQPQWRQENDQRPDWLKDAVFELGQSLCQRINAVAALNPVNLVGLALLATPHRALEYGMLKGQLDLLCSLISPTPSRPGPTLPEGNADAWIDQVVTLGMIDRREQSLGEIITADASQAALLGWYRNNVLHLFALPALVAFSFRSYDTRSIDELTNLLSPLWPMLARELAVPVGDDLRQQLIRIVEHLVAVELLTEQSGQYQPCNSLEARERLRLLGQMIQPSLERNTLLVDTLLASPSGSLSRDELCQRSRSLAERLALLSGRAAPEFFDLRLFESLVDSLIADGWVWEEEQQLVFGSDLQHAASNAMQLLDASLQRRLAAVTGPQEKA</sequence>
<dbReference type="Pfam" id="PF19277">
    <property type="entry name" value="GPAT_C"/>
    <property type="match status" value="1"/>
</dbReference>
<proteinExistence type="inferred from homology"/>
<dbReference type="AlphaFoldDB" id="W1N475"/>
<keyword evidence="10" id="KW-0594">Phospholipid biosynthesis</keyword>
<protein>
    <recommendedName>
        <fullName evidence="6">Glycerol-3-phosphate acyltransferase</fullName>
        <ecNumber evidence="5">2.3.1.15</ecNumber>
    </recommendedName>
</protein>
<evidence type="ECO:0000256" key="2">
    <source>
        <dbReference type="ARBA" id="ARBA00004765"/>
    </source>
</evidence>
<evidence type="ECO:0000313" key="15">
    <source>
        <dbReference type="EMBL" id="ERL49971.1"/>
    </source>
</evidence>
<dbReference type="NCBIfam" id="TIGR03703">
    <property type="entry name" value="plsB"/>
    <property type="match status" value="1"/>
</dbReference>
<keyword evidence="10" id="KW-0443">Lipid metabolism</keyword>
<dbReference type="SMART" id="SM00563">
    <property type="entry name" value="PlsC"/>
    <property type="match status" value="1"/>
</dbReference>
<dbReference type="GO" id="GO:0016024">
    <property type="term" value="P:CDP-diacylglycerol biosynthetic process"/>
    <property type="evidence" value="ECO:0007669"/>
    <property type="project" value="UniProtKB-UniPathway"/>
</dbReference>
<dbReference type="OrthoDB" id="335193at2"/>
<keyword evidence="10" id="KW-0444">Lipid biosynthesis</keyword>
<comment type="catalytic activity">
    <reaction evidence="13">
        <text>sn-glycerol 3-phosphate + an acyl-CoA = a 1-acyl-sn-glycero-3-phosphate + CoA</text>
        <dbReference type="Rhea" id="RHEA:15325"/>
        <dbReference type="ChEBI" id="CHEBI:57287"/>
        <dbReference type="ChEBI" id="CHEBI:57597"/>
        <dbReference type="ChEBI" id="CHEBI:57970"/>
        <dbReference type="ChEBI" id="CHEBI:58342"/>
        <dbReference type="EC" id="2.3.1.15"/>
    </reaction>
</comment>
<dbReference type="GO" id="GO:0004366">
    <property type="term" value="F:glycerol-3-phosphate O-acyltransferase activity"/>
    <property type="evidence" value="ECO:0007669"/>
    <property type="project" value="UniProtKB-EC"/>
</dbReference>
<dbReference type="PANTHER" id="PTHR12563:SF17">
    <property type="entry name" value="DIHYDROXYACETONE PHOSPHATE ACYLTRANSFERASE"/>
    <property type="match status" value="1"/>
</dbReference>
<evidence type="ECO:0000256" key="8">
    <source>
        <dbReference type="ARBA" id="ARBA00022679"/>
    </source>
</evidence>